<dbReference type="SUPFAM" id="SSF55144">
    <property type="entry name" value="LigT-like"/>
    <property type="match status" value="1"/>
</dbReference>
<dbReference type="EMBL" id="CP002801">
    <property type="protein sequence ID" value="AEH11013.1"/>
    <property type="molecule type" value="Genomic_DNA"/>
</dbReference>
<dbReference type="InterPro" id="IPR009097">
    <property type="entry name" value="Cyclic_Pdiesterase"/>
</dbReference>
<proteinExistence type="predicted"/>
<evidence type="ECO:0000313" key="1">
    <source>
        <dbReference type="EMBL" id="AEH11013.1"/>
    </source>
</evidence>
<dbReference type="STRING" id="656024.FsymDg_3736"/>
<accession>F8AVN6</accession>
<reference evidence="1 2" key="1">
    <citation type="submission" date="2011-05" db="EMBL/GenBank/DDBJ databases">
        <title>Complete sequence of chromosome of Frankia symbiont of Datisca glomerata.</title>
        <authorList>
            <consortium name="US DOE Joint Genome Institute"/>
            <person name="Lucas S."/>
            <person name="Han J."/>
            <person name="Lapidus A."/>
            <person name="Cheng J.-F."/>
            <person name="Goodwin L."/>
            <person name="Pitluck S."/>
            <person name="Peters L."/>
            <person name="Mikhailova N."/>
            <person name="Chertkov O."/>
            <person name="Teshima H."/>
            <person name="Han C."/>
            <person name="Tapia R."/>
            <person name="Land M."/>
            <person name="Hauser L."/>
            <person name="Kyrpides N."/>
            <person name="Ivanova N."/>
            <person name="Pagani I."/>
            <person name="Berry A."/>
            <person name="Pawlowski K."/>
            <person name="Persson T."/>
            <person name="Vanden Heuvel B."/>
            <person name="Benson D."/>
            <person name="Woyke T."/>
        </authorList>
    </citation>
    <scope>NUCLEOTIDE SEQUENCE [LARGE SCALE GENOMIC DNA]</scope>
    <source>
        <strain evidence="2">4085684</strain>
    </source>
</reference>
<protein>
    <recommendedName>
        <fullName evidence="3">2'-5' RNA ligase family protein</fullName>
    </recommendedName>
</protein>
<dbReference type="Pfam" id="PF13563">
    <property type="entry name" value="2_5_RNA_ligase2"/>
    <property type="match status" value="1"/>
</dbReference>
<gene>
    <name evidence="1" type="ordered locus">FsymDg_3736</name>
</gene>
<dbReference type="Proteomes" id="UP000001549">
    <property type="component" value="Chromosome"/>
</dbReference>
<dbReference type="HOGENOM" id="CLU_103761_0_0_11"/>
<dbReference type="KEGG" id="fsy:FsymDg_3736"/>
<keyword evidence="2" id="KW-1185">Reference proteome</keyword>
<dbReference type="eggNOG" id="COG1514">
    <property type="taxonomic scope" value="Bacteria"/>
</dbReference>
<dbReference type="AlphaFoldDB" id="F8AVN6"/>
<dbReference type="RefSeq" id="WP_013874893.1">
    <property type="nucleotide sequence ID" value="NC_015656.1"/>
</dbReference>
<evidence type="ECO:0000313" key="2">
    <source>
        <dbReference type="Proteomes" id="UP000001549"/>
    </source>
</evidence>
<evidence type="ECO:0008006" key="3">
    <source>
        <dbReference type="Google" id="ProtNLM"/>
    </source>
</evidence>
<sequence>MTTTPTTDPVADDWHRFAALDRLGNHWDRPGWTPGRRSYHWMLTFENATDLHTLAARCQDRLRLPVLDPVPAEGLHLTLQRLAFTDQINRAELDTAISETRHRIVDIPPFTLMIGPLAGSSGAVRLSVQPWEPVVTIRANILDATAAALGPSGVVTKPHGFRPHIGIAYCNSSANAQPIVSAVEELRHLSPARAGVSAVALVELRREGRAYLWDTVARLPLSGLAPSGLD</sequence>
<dbReference type="Gene3D" id="3.90.1140.10">
    <property type="entry name" value="Cyclic phosphodiesterase"/>
    <property type="match status" value="1"/>
</dbReference>
<name>F8AVN6_9ACTN</name>
<organism evidence="1 2">
    <name type="scientific">Candidatus Protofrankia datiscae</name>
    <dbReference type="NCBI Taxonomy" id="2716812"/>
    <lineage>
        <taxon>Bacteria</taxon>
        <taxon>Bacillati</taxon>
        <taxon>Actinomycetota</taxon>
        <taxon>Actinomycetes</taxon>
        <taxon>Frankiales</taxon>
        <taxon>Frankiaceae</taxon>
        <taxon>Protofrankia</taxon>
    </lineage>
</organism>